<keyword evidence="3" id="KW-1185">Reference proteome</keyword>
<reference evidence="2 3" key="1">
    <citation type="submission" date="2023-07" db="EMBL/GenBank/DDBJ databases">
        <title>Comparative genomics of wheat-associated soil bacteria to identify genetic determinants of phenazine resistance.</title>
        <authorList>
            <person name="Mouncey N."/>
        </authorList>
    </citation>
    <scope>NUCLEOTIDE SEQUENCE [LARGE SCALE GENOMIC DNA]</scope>
    <source>
        <strain evidence="2 3">V2I4</strain>
    </source>
</reference>
<gene>
    <name evidence="2" type="ORF">QF035_008977</name>
</gene>
<comment type="caution">
    <text evidence="2">The sequence shown here is derived from an EMBL/GenBank/DDBJ whole genome shotgun (WGS) entry which is preliminary data.</text>
</comment>
<feature type="region of interest" description="Disordered" evidence="1">
    <location>
        <begin position="251"/>
        <end position="276"/>
    </location>
</feature>
<feature type="compositionally biased region" description="Low complexity" evidence="1">
    <location>
        <begin position="263"/>
        <end position="276"/>
    </location>
</feature>
<evidence type="ECO:0000256" key="1">
    <source>
        <dbReference type="SAM" id="MobiDB-lite"/>
    </source>
</evidence>
<sequence length="276" mass="29517">MVDSGRSVEIRLGQPLRAALPQEPAAHVGVANLGCRIPCRSRVRCEVSRSWWRAGSVRLFRRLGRPSRRGRSAPVPQLRHTSRRGHVESGHGRGHASPSRVVVTGIPAPDFWSLVAPIPADSPAPDFRAPVARPEASGHRTPPARARRCPCRSAPWSASGGRTAPTAAWVVSYPASSRWWSSWSTKCCRLLDVIENAYECGTLGSFASTRSVSVPADEEVQIWGGTLPTRGMRKALPVSLGRAPGGPCSARRRCAHGRGRPGAGRSSPGAGRVGLS</sequence>
<feature type="region of interest" description="Disordered" evidence="1">
    <location>
        <begin position="65"/>
        <end position="100"/>
    </location>
</feature>
<proteinExistence type="predicted"/>
<protein>
    <submittedName>
        <fullName evidence="2">Uncharacterized protein</fullName>
    </submittedName>
</protein>
<dbReference type="Proteomes" id="UP001230328">
    <property type="component" value="Unassembled WGS sequence"/>
</dbReference>
<evidence type="ECO:0000313" key="3">
    <source>
        <dbReference type="Proteomes" id="UP001230328"/>
    </source>
</evidence>
<organism evidence="2 3">
    <name type="scientific">Streptomyces umbrinus</name>
    <dbReference type="NCBI Taxonomy" id="67370"/>
    <lineage>
        <taxon>Bacteria</taxon>
        <taxon>Bacillati</taxon>
        <taxon>Actinomycetota</taxon>
        <taxon>Actinomycetes</taxon>
        <taxon>Kitasatosporales</taxon>
        <taxon>Streptomycetaceae</taxon>
        <taxon>Streptomyces</taxon>
        <taxon>Streptomyces phaeochromogenes group</taxon>
    </lineage>
</organism>
<evidence type="ECO:0000313" key="2">
    <source>
        <dbReference type="EMBL" id="MDQ1031395.1"/>
    </source>
</evidence>
<dbReference type="EMBL" id="JAUSZI010000002">
    <property type="protein sequence ID" value="MDQ1031395.1"/>
    <property type="molecule type" value="Genomic_DNA"/>
</dbReference>
<feature type="region of interest" description="Disordered" evidence="1">
    <location>
        <begin position="133"/>
        <end position="157"/>
    </location>
</feature>
<name>A0ABU0T6G7_9ACTN</name>
<accession>A0ABU0T6G7</accession>